<dbReference type="EMBL" id="BEXB01000002">
    <property type="protein sequence ID" value="GAY74935.1"/>
    <property type="molecule type" value="Genomic_DNA"/>
</dbReference>
<protein>
    <submittedName>
        <fullName evidence="2">Uncharacterized protein</fullName>
    </submittedName>
</protein>
<keyword evidence="1" id="KW-0472">Membrane</keyword>
<name>A0A4Y1Z7E6_9BACL</name>
<comment type="caution">
    <text evidence="2">The sequence shown here is derived from an EMBL/GenBank/DDBJ whole genome shotgun (WGS) entry which is preliminary data.</text>
</comment>
<keyword evidence="1" id="KW-1133">Transmembrane helix</keyword>
<feature type="transmembrane region" description="Helical" evidence="1">
    <location>
        <begin position="7"/>
        <end position="24"/>
    </location>
</feature>
<keyword evidence="1" id="KW-0812">Transmembrane</keyword>
<dbReference type="AlphaFoldDB" id="A0A4Y1Z7E6"/>
<feature type="transmembrane region" description="Helical" evidence="1">
    <location>
        <begin position="44"/>
        <end position="64"/>
    </location>
</feature>
<sequence length="85" mass="9552">MEQKHKGLKWTIGLALILIISLFIEMERHTGFLSAAAPTWLIVRILGITAYLLLFCGICLGIMAGMPIWRGRKKHAIGCSKRIPY</sequence>
<gene>
    <name evidence="2" type="ORF">NBRC111894_489</name>
</gene>
<dbReference type="RefSeq" id="WP_262392057.1">
    <property type="nucleotide sequence ID" value="NZ_BEXB01000002.1"/>
</dbReference>
<proteinExistence type="predicted"/>
<evidence type="ECO:0000313" key="3">
    <source>
        <dbReference type="Proteomes" id="UP000319716"/>
    </source>
</evidence>
<evidence type="ECO:0000313" key="2">
    <source>
        <dbReference type="EMBL" id="GAY74935.1"/>
    </source>
</evidence>
<organism evidence="2 3">
    <name type="scientific">Sporolactobacillus inulinus</name>
    <dbReference type="NCBI Taxonomy" id="2078"/>
    <lineage>
        <taxon>Bacteria</taxon>
        <taxon>Bacillati</taxon>
        <taxon>Bacillota</taxon>
        <taxon>Bacilli</taxon>
        <taxon>Bacillales</taxon>
        <taxon>Sporolactobacillaceae</taxon>
        <taxon>Sporolactobacillus</taxon>
    </lineage>
</organism>
<reference evidence="2 3" key="1">
    <citation type="submission" date="2017-11" db="EMBL/GenBank/DDBJ databases">
        <title>Draft Genome Sequence of Sporolactobacillus inulinus NBRC 111894 Isolated from Koso, a Japanese Sugar-Vegetable Fermented Beverage.</title>
        <authorList>
            <person name="Chiou T.Y."/>
            <person name="Oshima K."/>
            <person name="Suda W."/>
            <person name="Hattori M."/>
            <person name="Takahashi T."/>
        </authorList>
    </citation>
    <scope>NUCLEOTIDE SEQUENCE [LARGE SCALE GENOMIC DNA]</scope>
    <source>
        <strain evidence="2 3">NBRC111894</strain>
    </source>
</reference>
<accession>A0A4Y1Z7E6</accession>
<evidence type="ECO:0000256" key="1">
    <source>
        <dbReference type="SAM" id="Phobius"/>
    </source>
</evidence>
<dbReference type="Proteomes" id="UP000319716">
    <property type="component" value="Unassembled WGS sequence"/>
</dbReference>